<evidence type="ECO:0000313" key="6">
    <source>
        <dbReference type="Proteomes" id="UP000028030"/>
    </source>
</evidence>
<reference evidence="5 8" key="2">
    <citation type="journal article" date="2016" name="Eur. J. Clin. Microbiol. Infect. Dis.">
        <title>Whole genome sequencing as a tool for phylogenetic analysis of clinical strains of Mitis group streptococci.</title>
        <authorList>
            <person name="Rasmussen L.H."/>
            <person name="Dargis R."/>
            <person name="Hojholt K."/>
            <person name="Christensen J.J."/>
            <person name="Skovgaard O."/>
            <person name="Justesen U.S."/>
            <person name="Rosenvinge F.S."/>
            <person name="Moser C."/>
            <person name="Lukjancenko O."/>
            <person name="Rasmussen S."/>
            <person name="Nielsen X.C."/>
        </authorList>
    </citation>
    <scope>NUCLEOTIDE SEQUENCE [LARGE SCALE GENOMIC DNA]</scope>
    <source>
        <strain evidence="5 8">RH_17439_08</strain>
    </source>
</reference>
<dbReference type="EMBL" id="WIKC01000008">
    <property type="protein sequence ID" value="MQQ51080.1"/>
    <property type="molecule type" value="Genomic_DNA"/>
</dbReference>
<reference evidence="2 6" key="1">
    <citation type="submission" date="2014-05" db="EMBL/GenBank/DDBJ databases">
        <authorList>
            <person name="Daugherty S.C."/>
            <person name="Tallon L.J."/>
            <person name="Sadzewicz L."/>
            <person name="Kilian M."/>
            <person name="Tettelin H."/>
        </authorList>
    </citation>
    <scope>NUCLEOTIDE SEQUENCE [LARGE SCALE GENOMIC DNA]</scope>
    <source>
        <strain evidence="2 6">SK642</strain>
    </source>
</reference>
<dbReference type="Proteomes" id="UP000028030">
    <property type="component" value="Unassembled WGS sequence"/>
</dbReference>
<reference evidence="4 7" key="3">
    <citation type="submission" date="2017-02" db="EMBL/GenBank/DDBJ databases">
        <title>Draft genome sequence of Streptococcus mitis CCUG 61082.</title>
        <authorList>
            <person name="Salva-Serra F."/>
            <person name="Engstrom-Jakobsson H."/>
            <person name="Thorell K."/>
            <person name="Jaen-Luchoro D."/>
            <person name="Gonzales-Siles L."/>
            <person name="Karlsson R."/>
            <person name="Gomila M."/>
            <person name="Yazdan S."/>
            <person name="Boulund F."/>
            <person name="Johnning A."/>
            <person name="Engstrand L."/>
            <person name="Kristiansson E."/>
            <person name="Moore E."/>
        </authorList>
    </citation>
    <scope>NUCLEOTIDE SEQUENCE [LARGE SCALE GENOMIC DNA]</scope>
    <source>
        <strain evidence="4 7">CCUG 61082</strain>
    </source>
</reference>
<dbReference type="Proteomes" id="UP000466247">
    <property type="component" value="Unassembled WGS sequence"/>
</dbReference>
<dbReference type="SMART" id="SM00953">
    <property type="entry name" value="RES"/>
    <property type="match status" value="1"/>
</dbReference>
<dbReference type="OrthoDB" id="648213at2"/>
<dbReference type="EMBL" id="NCVH01000030">
    <property type="protein sequence ID" value="ORO95278.1"/>
    <property type="molecule type" value="Genomic_DNA"/>
</dbReference>
<evidence type="ECO:0000313" key="3">
    <source>
        <dbReference type="EMBL" id="MQQ51080.1"/>
    </source>
</evidence>
<accession>A0A081QJQ4</accession>
<evidence type="ECO:0000313" key="5">
    <source>
        <dbReference type="EMBL" id="ORO95278.1"/>
    </source>
</evidence>
<dbReference type="Pfam" id="PF08808">
    <property type="entry name" value="RES"/>
    <property type="match status" value="1"/>
</dbReference>
<gene>
    <name evidence="4" type="ORF">B0179_04645</name>
    <name evidence="5" type="ORF">B7698_04195</name>
    <name evidence="3" type="ORF">GEZ71_08450</name>
    <name evidence="2" type="ORF">SK642_0052</name>
</gene>
<dbReference type="EMBL" id="MUXS01000007">
    <property type="protein sequence ID" value="OOR80442.1"/>
    <property type="molecule type" value="Genomic_DNA"/>
</dbReference>
<dbReference type="PATRIC" id="fig|28037.97.peg.48"/>
<evidence type="ECO:0000313" key="9">
    <source>
        <dbReference type="Proteomes" id="UP000466247"/>
    </source>
</evidence>
<comment type="caution">
    <text evidence="2">The sequence shown here is derived from an EMBL/GenBank/DDBJ whole genome shotgun (WGS) entry which is preliminary data.</text>
</comment>
<evidence type="ECO:0000313" key="8">
    <source>
        <dbReference type="Proteomes" id="UP000193367"/>
    </source>
</evidence>
<evidence type="ECO:0000313" key="2">
    <source>
        <dbReference type="EMBL" id="KEQ43177.1"/>
    </source>
</evidence>
<evidence type="ECO:0000313" key="4">
    <source>
        <dbReference type="EMBL" id="OOR80442.1"/>
    </source>
</evidence>
<sequence length="363" mass="42034">MKFCQKCFADEILKSQVVIARRQSSCDLCNNANDFVYDTQKDNYLIDYFSSFISIFSPIEKIENFQSGQETLLKTEVATNWNIFTTNDEYKVYQMLSEICKELFEEIPNLLNSPVGVDKMYDPIYLQEHSLFSKGWECFVEDIKYNNRFHSNQINKGILAKYCEAIQKTYSGGEQFFRCRIAKDGKQFEPKEIGAPPKGKSADGRANARGIVTLYLGDTEKTALHETRTGLYDHVCIGTFELKSPITVIDFKKINEISPFQDGIIDDIAELAINKKHLKQIDYEMGRVMRKSDDVLDYLPTQYIADFVRSIVSEEYPEQYAFQGIEFRSVMNLEGFNLAIFTPECFDVIDIKMKRINQISYVW</sequence>
<protein>
    <submittedName>
        <fullName evidence="2">RES domain protein</fullName>
    </submittedName>
    <submittedName>
        <fullName evidence="3">RES domain-containing protein</fullName>
    </submittedName>
</protein>
<evidence type="ECO:0000259" key="1">
    <source>
        <dbReference type="SMART" id="SM00953"/>
    </source>
</evidence>
<proteinExistence type="predicted"/>
<dbReference type="InterPro" id="IPR014914">
    <property type="entry name" value="RES_dom"/>
</dbReference>
<name>A0A081QJQ4_STRMT</name>
<organism evidence="2 6">
    <name type="scientific">Streptococcus mitis</name>
    <dbReference type="NCBI Taxonomy" id="28037"/>
    <lineage>
        <taxon>Bacteria</taxon>
        <taxon>Bacillati</taxon>
        <taxon>Bacillota</taxon>
        <taxon>Bacilli</taxon>
        <taxon>Lactobacillales</taxon>
        <taxon>Streptococcaceae</taxon>
        <taxon>Streptococcus</taxon>
        <taxon>Streptococcus mitis group</taxon>
    </lineage>
</organism>
<evidence type="ECO:0000313" key="7">
    <source>
        <dbReference type="Proteomes" id="UP000190872"/>
    </source>
</evidence>
<dbReference type="Proteomes" id="UP000193367">
    <property type="component" value="Unassembled WGS sequence"/>
</dbReference>
<feature type="domain" description="RES" evidence="1">
    <location>
        <begin position="189"/>
        <end position="352"/>
    </location>
</feature>
<dbReference type="Proteomes" id="UP000190872">
    <property type="component" value="Unassembled WGS sequence"/>
</dbReference>
<dbReference type="AlphaFoldDB" id="A0A081QJQ4"/>
<dbReference type="RefSeq" id="WP_033682881.1">
    <property type="nucleotide sequence ID" value="NZ_JPFW01000001.1"/>
</dbReference>
<reference evidence="5" key="4">
    <citation type="submission" date="2017-04" db="EMBL/GenBank/DDBJ databases">
        <authorList>
            <person name="Afonso C.L."/>
            <person name="Miller P.J."/>
            <person name="Scott M.A."/>
            <person name="Spackman E."/>
            <person name="Goraichik I."/>
            <person name="Dimitrov K.M."/>
            <person name="Suarez D.L."/>
            <person name="Swayne D.E."/>
        </authorList>
    </citation>
    <scope>NUCLEOTIDE SEQUENCE</scope>
    <source>
        <strain evidence="5">RH_17439_08</strain>
    </source>
</reference>
<reference evidence="3 9" key="5">
    <citation type="submission" date="2019-10" db="EMBL/GenBank/DDBJ databases">
        <title>Streptococcus mitis of the oral and urogenital tracts.</title>
        <authorList>
            <person name="Price T."/>
            <person name="Mores C.R."/>
            <person name="Putonti C."/>
            <person name="Wolfe A.J."/>
        </authorList>
    </citation>
    <scope>NUCLEOTIDE SEQUENCE [LARGE SCALE GENOMIC DNA]</scope>
    <source>
        <strain evidence="3 9">SM09</strain>
    </source>
</reference>
<dbReference type="EMBL" id="JPFW01000001">
    <property type="protein sequence ID" value="KEQ43177.1"/>
    <property type="molecule type" value="Genomic_DNA"/>
</dbReference>